<feature type="transmembrane region" description="Helical" evidence="7">
    <location>
        <begin position="274"/>
        <end position="299"/>
    </location>
</feature>
<evidence type="ECO:0000256" key="4">
    <source>
        <dbReference type="ARBA" id="ARBA00022692"/>
    </source>
</evidence>
<gene>
    <name evidence="8" type="ORF">LCGC14_1178060</name>
</gene>
<feature type="transmembrane region" description="Helical" evidence="7">
    <location>
        <begin position="448"/>
        <end position="470"/>
    </location>
</feature>
<dbReference type="Pfam" id="PF00474">
    <property type="entry name" value="SSF"/>
    <property type="match status" value="1"/>
</dbReference>
<dbReference type="AlphaFoldDB" id="A0A0F9LMZ7"/>
<evidence type="ECO:0000256" key="6">
    <source>
        <dbReference type="ARBA" id="ARBA00023136"/>
    </source>
</evidence>
<organism evidence="8">
    <name type="scientific">marine sediment metagenome</name>
    <dbReference type="NCBI Taxonomy" id="412755"/>
    <lineage>
        <taxon>unclassified sequences</taxon>
        <taxon>metagenomes</taxon>
        <taxon>ecological metagenomes</taxon>
    </lineage>
</organism>
<keyword evidence="4 7" id="KW-0812">Transmembrane</keyword>
<dbReference type="PROSITE" id="PS50283">
    <property type="entry name" value="NA_SOLUT_SYMP_3"/>
    <property type="match status" value="1"/>
</dbReference>
<protein>
    <submittedName>
        <fullName evidence="8">Uncharacterized protein</fullName>
    </submittedName>
</protein>
<dbReference type="EMBL" id="LAZR01005881">
    <property type="protein sequence ID" value="KKM96444.1"/>
    <property type="molecule type" value="Genomic_DNA"/>
</dbReference>
<accession>A0A0F9LMZ7</accession>
<evidence type="ECO:0000313" key="8">
    <source>
        <dbReference type="EMBL" id="KKM96444.1"/>
    </source>
</evidence>
<feature type="transmembrane region" description="Helical" evidence="7">
    <location>
        <begin position="422"/>
        <end position="442"/>
    </location>
</feature>
<feature type="transmembrane region" description="Helical" evidence="7">
    <location>
        <begin position="238"/>
        <end position="262"/>
    </location>
</feature>
<dbReference type="PANTHER" id="PTHR48086:SF4">
    <property type="entry name" value="SODIUM_PANTOTHENATE SYMPORTER"/>
    <property type="match status" value="1"/>
</dbReference>
<dbReference type="Gene3D" id="1.20.1730.10">
    <property type="entry name" value="Sodium/glucose cotransporter"/>
    <property type="match status" value="1"/>
</dbReference>
<keyword evidence="3" id="KW-0813">Transport</keyword>
<feature type="transmembrane region" description="Helical" evidence="7">
    <location>
        <begin position="184"/>
        <end position="206"/>
    </location>
</feature>
<dbReference type="PANTHER" id="PTHR48086">
    <property type="entry name" value="SODIUM/PROLINE SYMPORTER-RELATED"/>
    <property type="match status" value="1"/>
</dbReference>
<name>A0A0F9LMZ7_9ZZZZ</name>
<evidence type="ECO:0000256" key="7">
    <source>
        <dbReference type="SAM" id="Phobius"/>
    </source>
</evidence>
<feature type="transmembrane region" description="Helical" evidence="7">
    <location>
        <begin position="158"/>
        <end position="177"/>
    </location>
</feature>
<feature type="transmembrane region" description="Helical" evidence="7">
    <location>
        <begin position="44"/>
        <end position="66"/>
    </location>
</feature>
<dbReference type="InterPro" id="IPR050277">
    <property type="entry name" value="Sodium:Solute_Symporter"/>
</dbReference>
<sequence>MNWAIFSFLAYTAILIAIGIWSYRIVEKVPIEKYEKEFYAAGRGLGGIVVALIIAGGLASAGTFIAGPGMTYAYGYSWVLLNNFNFFSSLLFLGPIGIVVGIVARRVNAVTYLDIFKARYQSKAIIVILAFLVTVFLLPYMATQFVGAARVISQMTGMGYLVSLALGSLVVLVYCVLGGMRGTSLAILIQGVVITVGCIMLFIGTVNYAGGFKKSTEIIAAQNINFLSPTMGGEFSPFFTFSLACMIGYFVVGMPHAMLAALTYKNTRALKRGIWMGGILVLIWTICLCMSGVIGRAIIPNLAVPDEIAPWLAMHVMPEALGGIVLAGIVAGIQTTVAAMAIIITSSIAKNLLKELKPDLSPREAKLASRLTMGSCLTIAIGIALLQPELIQWIILFSIGGLEAATFGPILLGMFWKKGNHWGAIASICTGMIIYALANTIIPQLRLWGAHPSFLAVITSIIVYVIVSLVTPKPSDEIVRTFWGKLKKT</sequence>
<feature type="transmembrane region" description="Helical" evidence="7">
    <location>
        <begin position="367"/>
        <end position="387"/>
    </location>
</feature>
<feature type="transmembrane region" description="Helical" evidence="7">
    <location>
        <begin position="86"/>
        <end position="104"/>
    </location>
</feature>
<proteinExistence type="inferred from homology"/>
<evidence type="ECO:0000256" key="5">
    <source>
        <dbReference type="ARBA" id="ARBA00022989"/>
    </source>
</evidence>
<comment type="caution">
    <text evidence="8">The sequence shown here is derived from an EMBL/GenBank/DDBJ whole genome shotgun (WGS) entry which is preliminary data.</text>
</comment>
<evidence type="ECO:0000256" key="3">
    <source>
        <dbReference type="ARBA" id="ARBA00022448"/>
    </source>
</evidence>
<feature type="transmembrane region" description="Helical" evidence="7">
    <location>
        <begin position="393"/>
        <end position="415"/>
    </location>
</feature>
<feature type="transmembrane region" description="Helical" evidence="7">
    <location>
        <begin position="319"/>
        <end position="346"/>
    </location>
</feature>
<dbReference type="GO" id="GO:0005886">
    <property type="term" value="C:plasma membrane"/>
    <property type="evidence" value="ECO:0007669"/>
    <property type="project" value="TreeGrafter"/>
</dbReference>
<reference evidence="8" key="1">
    <citation type="journal article" date="2015" name="Nature">
        <title>Complex archaea that bridge the gap between prokaryotes and eukaryotes.</title>
        <authorList>
            <person name="Spang A."/>
            <person name="Saw J.H."/>
            <person name="Jorgensen S.L."/>
            <person name="Zaremba-Niedzwiedzka K."/>
            <person name="Martijn J."/>
            <person name="Lind A.E."/>
            <person name="van Eijk R."/>
            <person name="Schleper C."/>
            <person name="Guy L."/>
            <person name="Ettema T.J."/>
        </authorList>
    </citation>
    <scope>NUCLEOTIDE SEQUENCE</scope>
</reference>
<comment type="similarity">
    <text evidence="2">Belongs to the sodium:solute symporter (SSF) (TC 2.A.21) family.</text>
</comment>
<feature type="transmembrane region" description="Helical" evidence="7">
    <location>
        <begin position="6"/>
        <end position="23"/>
    </location>
</feature>
<dbReference type="InterPro" id="IPR038377">
    <property type="entry name" value="Na/Glc_symporter_sf"/>
</dbReference>
<dbReference type="InterPro" id="IPR001734">
    <property type="entry name" value="Na/solute_symporter"/>
</dbReference>
<keyword evidence="5 7" id="KW-1133">Transmembrane helix</keyword>
<feature type="transmembrane region" description="Helical" evidence="7">
    <location>
        <begin position="124"/>
        <end position="146"/>
    </location>
</feature>
<evidence type="ECO:0000256" key="2">
    <source>
        <dbReference type="ARBA" id="ARBA00006434"/>
    </source>
</evidence>
<keyword evidence="6 7" id="KW-0472">Membrane</keyword>
<evidence type="ECO:0000256" key="1">
    <source>
        <dbReference type="ARBA" id="ARBA00004141"/>
    </source>
</evidence>
<dbReference type="GO" id="GO:0015233">
    <property type="term" value="F:pantothenate transmembrane transporter activity"/>
    <property type="evidence" value="ECO:0007669"/>
    <property type="project" value="TreeGrafter"/>
</dbReference>
<comment type="subcellular location">
    <subcellularLocation>
        <location evidence="1">Membrane</location>
        <topology evidence="1">Multi-pass membrane protein</topology>
    </subcellularLocation>
</comment>